<gene>
    <name evidence="8" type="ORF">JIP62_11790</name>
</gene>
<evidence type="ECO:0000256" key="3">
    <source>
        <dbReference type="ARBA" id="ARBA00022670"/>
    </source>
</evidence>
<dbReference type="SUPFAM" id="SSF52317">
    <property type="entry name" value="Class I glutamine amidotransferase-like"/>
    <property type="match status" value="1"/>
</dbReference>
<feature type="domain" description="LD-carboxypeptidase C-terminal" evidence="7">
    <location>
        <begin position="165"/>
        <end position="271"/>
    </location>
</feature>
<feature type="domain" description="LD-carboxypeptidase N-terminal" evidence="6">
    <location>
        <begin position="3"/>
        <end position="117"/>
    </location>
</feature>
<dbReference type="InterPro" id="IPR027478">
    <property type="entry name" value="LdcA_N"/>
</dbReference>
<dbReference type="Pfam" id="PF02016">
    <property type="entry name" value="Peptidase_S66"/>
    <property type="match status" value="1"/>
</dbReference>
<dbReference type="InterPro" id="IPR040449">
    <property type="entry name" value="Peptidase_S66_N"/>
</dbReference>
<dbReference type="CDD" id="cd07025">
    <property type="entry name" value="Peptidase_S66"/>
    <property type="match status" value="1"/>
</dbReference>
<keyword evidence="5" id="KW-0720">Serine protease</keyword>
<dbReference type="RefSeq" id="WP_201102372.1">
    <property type="nucleotide sequence ID" value="NZ_CP067977.1"/>
</dbReference>
<dbReference type="InterPro" id="IPR040921">
    <property type="entry name" value="Peptidase_S66C"/>
</dbReference>
<evidence type="ECO:0000313" key="9">
    <source>
        <dbReference type="Proteomes" id="UP000595448"/>
    </source>
</evidence>
<evidence type="ECO:0000259" key="7">
    <source>
        <dbReference type="Pfam" id="PF17676"/>
    </source>
</evidence>
<keyword evidence="4" id="KW-0378">Hydrolase</keyword>
<evidence type="ECO:0000256" key="5">
    <source>
        <dbReference type="ARBA" id="ARBA00022825"/>
    </source>
</evidence>
<keyword evidence="3" id="KW-0645">Protease</keyword>
<evidence type="ECO:0000256" key="1">
    <source>
        <dbReference type="ARBA" id="ARBA00010233"/>
    </source>
</evidence>
<accession>A0ABX7BKA3</accession>
<name>A0ABX7BKA3_9CAUL</name>
<dbReference type="SUPFAM" id="SSF141986">
    <property type="entry name" value="LD-carboxypeptidase A C-terminal domain-like"/>
    <property type="match status" value="1"/>
</dbReference>
<dbReference type="EMBL" id="CP067977">
    <property type="protein sequence ID" value="QQQ17997.1"/>
    <property type="molecule type" value="Genomic_DNA"/>
</dbReference>
<dbReference type="Proteomes" id="UP000595448">
    <property type="component" value="Chromosome"/>
</dbReference>
<dbReference type="InterPro" id="IPR027461">
    <property type="entry name" value="Carboxypeptidase_A_C_sf"/>
</dbReference>
<sequence>MKIGVVAASSRFPRDLADRLMAQVAARGDGIEVVFHPDSFLEHGHFAGEDAVRARAVLDFANDPGLDAVWFGRGGYGACRIAEAVMAGVTPAARDKIYLGYSDAGSLLAGFYRMGFPRLAHGPMVGDLNREGGAAAIERALDWLATGTASALDPNLDDRPTVAFNITILSALLGTALEPDLSDHVVLLEDVSEPLYRLDRTLFHITSQPAMRRIAGFRLGRVSDIVPNDPDFGQTPEQIVRDWCDRSGIAFLGSADIGHDAGNKIVPFGRRRVASKPR</sequence>
<evidence type="ECO:0000256" key="4">
    <source>
        <dbReference type="ARBA" id="ARBA00022801"/>
    </source>
</evidence>
<dbReference type="Pfam" id="PF17676">
    <property type="entry name" value="Peptidase_S66C"/>
    <property type="match status" value="1"/>
</dbReference>
<proteinExistence type="inferred from homology"/>
<dbReference type="PANTHER" id="PTHR30237">
    <property type="entry name" value="MURAMOYLTETRAPEPTIDE CARBOXYPEPTIDASE"/>
    <property type="match status" value="1"/>
</dbReference>
<evidence type="ECO:0000313" key="8">
    <source>
        <dbReference type="EMBL" id="QQQ17997.1"/>
    </source>
</evidence>
<keyword evidence="9" id="KW-1185">Reference proteome</keyword>
<evidence type="ECO:0000256" key="2">
    <source>
        <dbReference type="ARBA" id="ARBA00022645"/>
    </source>
</evidence>
<evidence type="ECO:0000259" key="6">
    <source>
        <dbReference type="Pfam" id="PF02016"/>
    </source>
</evidence>
<dbReference type="Gene3D" id="3.40.50.10740">
    <property type="entry name" value="Class I glutamine amidotransferase-like"/>
    <property type="match status" value="1"/>
</dbReference>
<dbReference type="Gene3D" id="3.50.30.60">
    <property type="entry name" value="LD-carboxypeptidase A C-terminal domain-like"/>
    <property type="match status" value="1"/>
</dbReference>
<dbReference type="PANTHER" id="PTHR30237:SF2">
    <property type="entry name" value="MUREIN TETRAPEPTIDE CARBOXYPEPTIDASE"/>
    <property type="match status" value="1"/>
</dbReference>
<reference evidence="8 9" key="1">
    <citation type="submission" date="2021-01" db="EMBL/GenBank/DDBJ databases">
        <title>Brevundimonas vitis sp. nov., an bacterium isolated from grape (Vitis vinifera).</title>
        <authorList>
            <person name="Jiang L."/>
            <person name="Lee J."/>
        </authorList>
    </citation>
    <scope>NUCLEOTIDE SEQUENCE [LARGE SCALE GENOMIC DNA]</scope>
    <source>
        <strain evidence="8 9">GRTSA-9</strain>
    </source>
</reference>
<keyword evidence="2" id="KW-0121">Carboxypeptidase</keyword>
<dbReference type="InterPro" id="IPR029062">
    <property type="entry name" value="Class_I_gatase-like"/>
</dbReference>
<protein>
    <submittedName>
        <fullName evidence="8">LD-carboxypeptidase</fullName>
    </submittedName>
</protein>
<organism evidence="8 9">
    <name type="scientific">Brevundimonas vitisensis</name>
    <dbReference type="NCBI Taxonomy" id="2800818"/>
    <lineage>
        <taxon>Bacteria</taxon>
        <taxon>Pseudomonadati</taxon>
        <taxon>Pseudomonadota</taxon>
        <taxon>Alphaproteobacteria</taxon>
        <taxon>Caulobacterales</taxon>
        <taxon>Caulobacteraceae</taxon>
        <taxon>Brevundimonas</taxon>
    </lineage>
</organism>
<dbReference type="InterPro" id="IPR003507">
    <property type="entry name" value="S66_fam"/>
</dbReference>
<comment type="similarity">
    <text evidence="1">Belongs to the peptidase S66 family.</text>
</comment>